<gene>
    <name evidence="1" type="ORF">SAMN05421788_111168</name>
</gene>
<organism evidence="1 2">
    <name type="scientific">Filimonas lacunae</name>
    <dbReference type="NCBI Taxonomy" id="477680"/>
    <lineage>
        <taxon>Bacteria</taxon>
        <taxon>Pseudomonadati</taxon>
        <taxon>Bacteroidota</taxon>
        <taxon>Chitinophagia</taxon>
        <taxon>Chitinophagales</taxon>
        <taxon>Chitinophagaceae</taxon>
        <taxon>Filimonas</taxon>
    </lineage>
</organism>
<evidence type="ECO:0000313" key="2">
    <source>
        <dbReference type="Proteomes" id="UP000186917"/>
    </source>
</evidence>
<proteinExistence type="predicted"/>
<dbReference type="STRING" id="477680.SAMN05421788_111168"/>
<dbReference type="OrthoDB" id="699839at2"/>
<dbReference type="Proteomes" id="UP000186917">
    <property type="component" value="Unassembled WGS sequence"/>
</dbReference>
<evidence type="ECO:0008006" key="3">
    <source>
        <dbReference type="Google" id="ProtNLM"/>
    </source>
</evidence>
<accession>A0A173MAQ4</accession>
<dbReference type="AlphaFoldDB" id="A0A173MAQ4"/>
<protein>
    <recommendedName>
        <fullName evidence="3">Erythromycin esterase</fullName>
    </recommendedName>
</protein>
<dbReference type="EMBL" id="FTOR01000011">
    <property type="protein sequence ID" value="SIT32566.1"/>
    <property type="molecule type" value="Genomic_DNA"/>
</dbReference>
<dbReference type="SUPFAM" id="SSF159501">
    <property type="entry name" value="EreA/ChaN-like"/>
    <property type="match status" value="1"/>
</dbReference>
<sequence>MRITTLLLPAFLFIVRLHGQDSLAMQQYLQQHSWQVFPNNTASFHFDTAFYQQQLFLLGEVHGYQKAQELDLALFQHLHQTAGVKHYVAEIDAAQAWLLNEYLENGNEKLLDTIFNYWVEAGAQWGNKDHYRKWQKIYAWNKQLPAREKIMVTGIDKVQQLPLTLQYLQHLVQPTLLRQLPPVNNMLTAMQTTTTDSVRLYTLRQLDSAMQQNPAQYAAKAGQQLFMFNYLVKNLLAHYNKSSREQQFVNNFTAYYHHLNLQHHKIYGFLGFFHTIQDKVNNMYAFAGRLQASDLPLKNHIISLNIINMESNIMIDATINQVPFPPFVQLTYIPNQSGTRKYLKTDIVAQDGMLSKIKGCNMFKTITSPNSITVFDMQQASPILQHYNNFMDTEMPMPAGFGLTMNNPAGMHYQYLILIRHSDWAEPFLDK</sequence>
<name>A0A173MAQ4_9BACT</name>
<keyword evidence="2" id="KW-1185">Reference proteome</keyword>
<dbReference type="Gene3D" id="3.30.1870.10">
    <property type="entry name" value="EreA-like, domain 2"/>
    <property type="match status" value="1"/>
</dbReference>
<dbReference type="KEGG" id="fln:FLA_0626"/>
<evidence type="ECO:0000313" key="1">
    <source>
        <dbReference type="EMBL" id="SIT32566.1"/>
    </source>
</evidence>
<dbReference type="RefSeq" id="WP_076382016.1">
    <property type="nucleotide sequence ID" value="NZ_AP017422.1"/>
</dbReference>
<reference evidence="2" key="1">
    <citation type="submission" date="2017-01" db="EMBL/GenBank/DDBJ databases">
        <authorList>
            <person name="Varghese N."/>
            <person name="Submissions S."/>
        </authorList>
    </citation>
    <scope>NUCLEOTIDE SEQUENCE [LARGE SCALE GENOMIC DNA]</scope>
    <source>
        <strain evidence="2">DSM 21054</strain>
    </source>
</reference>